<comment type="similarity">
    <text evidence="2">Belongs to the ABC transporter superfamily.</text>
</comment>
<keyword evidence="3" id="KW-0813">Transport</keyword>
<keyword evidence="8" id="KW-0472">Membrane</keyword>
<keyword evidence="4" id="KW-1003">Cell membrane</keyword>
<dbReference type="InterPro" id="IPR050095">
    <property type="entry name" value="ECF_ABC_transporter_ATP-bd"/>
</dbReference>
<evidence type="ECO:0000256" key="1">
    <source>
        <dbReference type="ARBA" id="ARBA00004202"/>
    </source>
</evidence>
<dbReference type="EMBL" id="JOSX01000020">
    <property type="protein sequence ID" value="KEK14506.1"/>
    <property type="molecule type" value="Genomic_DNA"/>
</dbReference>
<evidence type="ECO:0000256" key="3">
    <source>
        <dbReference type="ARBA" id="ARBA00022448"/>
    </source>
</evidence>
<evidence type="ECO:0000313" key="10">
    <source>
        <dbReference type="EMBL" id="KEK14506.1"/>
    </source>
</evidence>
<keyword evidence="6" id="KW-0067">ATP-binding</keyword>
<dbReference type="InterPro" id="IPR017871">
    <property type="entry name" value="ABC_transporter-like_CS"/>
</dbReference>
<comment type="caution">
    <text evidence="10">The sequence shown here is derived from an EMBL/GenBank/DDBJ whole genome shotgun (WGS) entry which is preliminary data.</text>
</comment>
<protein>
    <submittedName>
        <fullName evidence="10">Cobalt ABC transporter</fullName>
    </submittedName>
</protein>
<dbReference type="Proteomes" id="UP000027731">
    <property type="component" value="Unassembled WGS sequence"/>
</dbReference>
<evidence type="ECO:0000256" key="2">
    <source>
        <dbReference type="ARBA" id="ARBA00005417"/>
    </source>
</evidence>
<dbReference type="Gene3D" id="3.40.50.300">
    <property type="entry name" value="P-loop containing nucleotide triphosphate hydrolases"/>
    <property type="match status" value="1"/>
</dbReference>
<dbReference type="GO" id="GO:0043190">
    <property type="term" value="C:ATP-binding cassette (ABC) transporter complex"/>
    <property type="evidence" value="ECO:0007669"/>
    <property type="project" value="TreeGrafter"/>
</dbReference>
<dbReference type="Pfam" id="PF00005">
    <property type="entry name" value="ABC_tran"/>
    <property type="match status" value="1"/>
</dbReference>
<dbReference type="PROSITE" id="PS50893">
    <property type="entry name" value="ABC_TRANSPORTER_2"/>
    <property type="match status" value="1"/>
</dbReference>
<organism evidence="10 11">
    <name type="scientific">Limosilactobacillus reuteri</name>
    <name type="common">Lactobacillus reuteri</name>
    <dbReference type="NCBI Taxonomy" id="1598"/>
    <lineage>
        <taxon>Bacteria</taxon>
        <taxon>Bacillati</taxon>
        <taxon>Bacillota</taxon>
        <taxon>Bacilli</taxon>
        <taxon>Lactobacillales</taxon>
        <taxon>Lactobacillaceae</taxon>
        <taxon>Limosilactobacillus</taxon>
    </lineage>
</organism>
<dbReference type="PATRIC" id="fig|1598.90.peg.1617"/>
<evidence type="ECO:0000313" key="11">
    <source>
        <dbReference type="Proteomes" id="UP000027731"/>
    </source>
</evidence>
<name>A0A073JKJ9_LIMRT</name>
<evidence type="ECO:0000256" key="5">
    <source>
        <dbReference type="ARBA" id="ARBA00022741"/>
    </source>
</evidence>
<dbReference type="SUPFAM" id="SSF52540">
    <property type="entry name" value="P-loop containing nucleoside triphosphate hydrolases"/>
    <property type="match status" value="1"/>
</dbReference>
<evidence type="ECO:0000256" key="8">
    <source>
        <dbReference type="ARBA" id="ARBA00023136"/>
    </source>
</evidence>
<evidence type="ECO:0000256" key="4">
    <source>
        <dbReference type="ARBA" id="ARBA00022475"/>
    </source>
</evidence>
<proteinExistence type="inferred from homology"/>
<dbReference type="GO" id="GO:0005524">
    <property type="term" value="F:ATP binding"/>
    <property type="evidence" value="ECO:0007669"/>
    <property type="project" value="UniProtKB-KW"/>
</dbReference>
<dbReference type="InterPro" id="IPR027417">
    <property type="entry name" value="P-loop_NTPase"/>
</dbReference>
<dbReference type="CDD" id="cd03225">
    <property type="entry name" value="ABC_cobalt_CbiO_domain1"/>
    <property type="match status" value="1"/>
</dbReference>
<sequence length="241" mass="27212">MIKITNGAYTYGSQTGFHDVNLQIQSGEAVCIMGPNGSGKSTLLKTIVGLFSLEKGKYVFNNQQIDKTFLSDSDNTGPFYQQFGFVFQNSDVQLFNTSVNDELAFGPEHLGLSKEDVQQRVNDCLKLLKIERLRDRVPYHLSGGEQKLVAIASVLTMNPDIIILDEPFNGLSPKYRALITQIVKQLHHAGKTIIISSHHFNQIRSLVDRVYVFSEDHTITREITADQLEEMPRFIDYLDNL</sequence>
<evidence type="ECO:0000259" key="9">
    <source>
        <dbReference type="PROSITE" id="PS50893"/>
    </source>
</evidence>
<dbReference type="GO" id="GO:0042626">
    <property type="term" value="F:ATPase-coupled transmembrane transporter activity"/>
    <property type="evidence" value="ECO:0007669"/>
    <property type="project" value="TreeGrafter"/>
</dbReference>
<evidence type="ECO:0000256" key="7">
    <source>
        <dbReference type="ARBA" id="ARBA00022967"/>
    </source>
</evidence>
<feature type="domain" description="ABC transporter" evidence="9">
    <location>
        <begin position="2"/>
        <end position="240"/>
    </location>
</feature>
<dbReference type="PROSITE" id="PS00211">
    <property type="entry name" value="ABC_TRANSPORTER_1"/>
    <property type="match status" value="1"/>
</dbReference>
<dbReference type="PANTHER" id="PTHR43553">
    <property type="entry name" value="HEAVY METAL TRANSPORTER"/>
    <property type="match status" value="1"/>
</dbReference>
<evidence type="ECO:0000256" key="6">
    <source>
        <dbReference type="ARBA" id="ARBA00022840"/>
    </source>
</evidence>
<keyword evidence="5" id="KW-0547">Nucleotide-binding</keyword>
<reference evidence="10 11" key="1">
    <citation type="submission" date="2014-06" db="EMBL/GenBank/DDBJ databases">
        <title>Genetic determinant of reutericyclin biosynthesis of Lactobacillus reuteri.</title>
        <authorList>
            <person name="Lin X."/>
            <person name="Duar R."/>
            <person name="Walter J."/>
            <person name="Gaenzle M."/>
        </authorList>
    </citation>
    <scope>NUCLEOTIDE SEQUENCE [LARGE SCALE GENOMIC DNA]</scope>
    <source>
        <strain evidence="10 11">LTH2584</strain>
    </source>
</reference>
<dbReference type="InterPro" id="IPR003439">
    <property type="entry name" value="ABC_transporter-like_ATP-bd"/>
</dbReference>
<dbReference type="RefSeq" id="WP_035169434.1">
    <property type="nucleotide sequence ID" value="NZ_JAJGTV010000113.1"/>
</dbReference>
<keyword evidence="7" id="KW-1278">Translocase</keyword>
<dbReference type="InterPro" id="IPR003593">
    <property type="entry name" value="AAA+_ATPase"/>
</dbReference>
<dbReference type="PANTHER" id="PTHR43553:SF27">
    <property type="entry name" value="ENERGY-COUPLING FACTOR TRANSPORTER ATP-BINDING PROTEIN ECFA2"/>
    <property type="match status" value="1"/>
</dbReference>
<comment type="subcellular location">
    <subcellularLocation>
        <location evidence="1">Cell membrane</location>
        <topology evidence="1">Peripheral membrane protein</topology>
    </subcellularLocation>
</comment>
<dbReference type="InterPro" id="IPR015856">
    <property type="entry name" value="ABC_transpr_CbiO/EcfA_su"/>
</dbReference>
<gene>
    <name evidence="10" type="ORF">LR3_01390</name>
</gene>
<dbReference type="GO" id="GO:0016887">
    <property type="term" value="F:ATP hydrolysis activity"/>
    <property type="evidence" value="ECO:0007669"/>
    <property type="project" value="InterPro"/>
</dbReference>
<dbReference type="AlphaFoldDB" id="A0A073JKJ9"/>
<accession>A0A073JKJ9</accession>
<dbReference type="SMART" id="SM00382">
    <property type="entry name" value="AAA"/>
    <property type="match status" value="1"/>
</dbReference>